<evidence type="ECO:0000313" key="2">
    <source>
        <dbReference type="EnsemblPlants" id="Zm00001eb148140_P001"/>
    </source>
</evidence>
<dbReference type="AlphaFoldDB" id="A0A804NB15"/>
<reference evidence="2" key="2">
    <citation type="submission" date="2019-07" db="EMBL/GenBank/DDBJ databases">
        <authorList>
            <person name="Seetharam A."/>
            <person name="Woodhouse M."/>
            <person name="Cannon E."/>
        </authorList>
    </citation>
    <scope>NUCLEOTIDE SEQUENCE [LARGE SCALE GENOMIC DNA]</scope>
    <source>
        <strain evidence="2">cv. B73</strain>
    </source>
</reference>
<evidence type="ECO:0000313" key="3">
    <source>
        <dbReference type="Proteomes" id="UP000007305"/>
    </source>
</evidence>
<dbReference type="InParanoid" id="A0A804NB15"/>
<dbReference type="EnsemblPlants" id="Zm00001eb148140_T001">
    <property type="protein sequence ID" value="Zm00001eb148140_P001"/>
    <property type="gene ID" value="Zm00001eb148140"/>
</dbReference>
<accession>A0A804NB15</accession>
<dbReference type="Gramene" id="Zm00001eb148140_T001">
    <property type="protein sequence ID" value="Zm00001eb148140_P001"/>
    <property type="gene ID" value="Zm00001eb148140"/>
</dbReference>
<reference evidence="3" key="1">
    <citation type="submission" date="2015-12" db="EMBL/GenBank/DDBJ databases">
        <title>Update maize B73 reference genome by single molecule sequencing technologies.</title>
        <authorList>
            <consortium name="Maize Genome Sequencing Project"/>
            <person name="Ware D."/>
        </authorList>
    </citation>
    <scope>NUCLEOTIDE SEQUENCE [LARGE SCALE GENOMIC DNA]</scope>
    <source>
        <strain evidence="3">cv. B73</strain>
    </source>
</reference>
<sequence length="177" mass="19558">MRAAARVSPMPSCRVDERRLSPSRPMAAAARHPQRACSGRSRHGTARLLSPCASLFPRCTSPQHQRGHASAQPPPPARFPNASLLHVSPSVPRPTAHGPPTECDRPNHVSFLHDYTRSLTLPPLRFFSLAGGQRSNQSHMSSGRILWASTKTGEIEPRYFRQPKRQSPCGGDHTRHQ</sequence>
<name>A0A804NB15_MAIZE</name>
<keyword evidence="3" id="KW-1185">Reference proteome</keyword>
<organism evidence="2 3">
    <name type="scientific">Zea mays</name>
    <name type="common">Maize</name>
    <dbReference type="NCBI Taxonomy" id="4577"/>
    <lineage>
        <taxon>Eukaryota</taxon>
        <taxon>Viridiplantae</taxon>
        <taxon>Streptophyta</taxon>
        <taxon>Embryophyta</taxon>
        <taxon>Tracheophyta</taxon>
        <taxon>Spermatophyta</taxon>
        <taxon>Magnoliopsida</taxon>
        <taxon>Liliopsida</taxon>
        <taxon>Poales</taxon>
        <taxon>Poaceae</taxon>
        <taxon>PACMAD clade</taxon>
        <taxon>Panicoideae</taxon>
        <taxon>Andropogonodae</taxon>
        <taxon>Andropogoneae</taxon>
        <taxon>Tripsacinae</taxon>
        <taxon>Zea</taxon>
    </lineage>
</organism>
<evidence type="ECO:0000256" key="1">
    <source>
        <dbReference type="SAM" id="MobiDB-lite"/>
    </source>
</evidence>
<feature type="region of interest" description="Disordered" evidence="1">
    <location>
        <begin position="1"/>
        <end position="43"/>
    </location>
</feature>
<feature type="region of interest" description="Disordered" evidence="1">
    <location>
        <begin position="60"/>
        <end position="105"/>
    </location>
</feature>
<protein>
    <submittedName>
        <fullName evidence="2">Uncharacterized protein</fullName>
    </submittedName>
</protein>
<reference evidence="2" key="3">
    <citation type="submission" date="2021-05" db="UniProtKB">
        <authorList>
            <consortium name="EnsemblPlants"/>
        </authorList>
    </citation>
    <scope>IDENTIFICATION</scope>
    <source>
        <strain evidence="2">cv. B73</strain>
    </source>
</reference>
<dbReference type="Proteomes" id="UP000007305">
    <property type="component" value="Chromosome 3"/>
</dbReference>
<proteinExistence type="predicted"/>
<feature type="region of interest" description="Disordered" evidence="1">
    <location>
        <begin position="152"/>
        <end position="177"/>
    </location>
</feature>